<dbReference type="Proteomes" id="UP000541444">
    <property type="component" value="Unassembled WGS sequence"/>
</dbReference>
<dbReference type="GO" id="GO:0005576">
    <property type="term" value="C:extracellular region"/>
    <property type="evidence" value="ECO:0007669"/>
    <property type="project" value="UniProtKB-SubCell"/>
</dbReference>
<proteinExistence type="inferred from homology"/>
<dbReference type="EMBL" id="JACGCM010001965">
    <property type="protein sequence ID" value="KAF6146726.1"/>
    <property type="molecule type" value="Genomic_DNA"/>
</dbReference>
<protein>
    <recommendedName>
        <fullName evidence="7">Pectinesterase inhibitor domain-containing protein</fullName>
    </recommendedName>
</protein>
<evidence type="ECO:0000256" key="5">
    <source>
        <dbReference type="ARBA" id="ARBA00038471"/>
    </source>
</evidence>
<accession>A0A7J7LVQ9</accession>
<reference evidence="8 9" key="1">
    <citation type="journal article" date="2020" name="IScience">
        <title>Genome Sequencing of the Endangered Kingdonia uniflora (Circaeasteraceae, Ranunculales) Reveals Potential Mechanisms of Evolutionary Specialization.</title>
        <authorList>
            <person name="Sun Y."/>
            <person name="Deng T."/>
            <person name="Zhang A."/>
            <person name="Moore M.J."/>
            <person name="Landis J.B."/>
            <person name="Lin N."/>
            <person name="Zhang H."/>
            <person name="Zhang X."/>
            <person name="Huang J."/>
            <person name="Zhang X."/>
            <person name="Sun H."/>
            <person name="Wang H."/>
        </authorList>
    </citation>
    <scope>NUCLEOTIDE SEQUENCE [LARGE SCALE GENOMIC DNA]</scope>
    <source>
        <strain evidence="8">TB1705</strain>
        <tissue evidence="8">Leaf</tissue>
    </source>
</reference>
<dbReference type="Gene3D" id="1.20.140.40">
    <property type="entry name" value="Invertase/pectin methylesterase inhibitor family protein"/>
    <property type="match status" value="1"/>
</dbReference>
<comment type="caution">
    <text evidence="8">The sequence shown here is derived from an EMBL/GenBank/DDBJ whole genome shotgun (WGS) entry which is preliminary data.</text>
</comment>
<dbReference type="CDD" id="cd15798">
    <property type="entry name" value="PMEI-like_3"/>
    <property type="match status" value="1"/>
</dbReference>
<organism evidence="8 9">
    <name type="scientific">Kingdonia uniflora</name>
    <dbReference type="NCBI Taxonomy" id="39325"/>
    <lineage>
        <taxon>Eukaryota</taxon>
        <taxon>Viridiplantae</taxon>
        <taxon>Streptophyta</taxon>
        <taxon>Embryophyta</taxon>
        <taxon>Tracheophyta</taxon>
        <taxon>Spermatophyta</taxon>
        <taxon>Magnoliopsida</taxon>
        <taxon>Ranunculales</taxon>
        <taxon>Circaeasteraceae</taxon>
        <taxon>Kingdonia</taxon>
    </lineage>
</organism>
<dbReference type="NCBIfam" id="TIGR01614">
    <property type="entry name" value="PME_inhib"/>
    <property type="match status" value="1"/>
</dbReference>
<evidence type="ECO:0000313" key="9">
    <source>
        <dbReference type="Proteomes" id="UP000541444"/>
    </source>
</evidence>
<gene>
    <name evidence="8" type="ORF">GIB67_009012</name>
</gene>
<dbReference type="SUPFAM" id="SSF101148">
    <property type="entry name" value="Plant invertase/pectin methylesterase inhibitor"/>
    <property type="match status" value="1"/>
</dbReference>
<name>A0A7J7LVQ9_9MAGN</name>
<dbReference type="SMART" id="SM00856">
    <property type="entry name" value="PMEI"/>
    <property type="match status" value="1"/>
</dbReference>
<evidence type="ECO:0000313" key="8">
    <source>
        <dbReference type="EMBL" id="KAF6146726.1"/>
    </source>
</evidence>
<dbReference type="Pfam" id="PF04043">
    <property type="entry name" value="PMEI"/>
    <property type="match status" value="1"/>
</dbReference>
<dbReference type="OrthoDB" id="1430376at2759"/>
<dbReference type="FunFam" id="1.20.140.40:FF:000006">
    <property type="entry name" value="Pectinesterase inhibitor 3"/>
    <property type="match status" value="1"/>
</dbReference>
<evidence type="ECO:0000259" key="7">
    <source>
        <dbReference type="SMART" id="SM00856"/>
    </source>
</evidence>
<dbReference type="GO" id="GO:0004857">
    <property type="term" value="F:enzyme inhibitor activity"/>
    <property type="evidence" value="ECO:0007669"/>
    <property type="project" value="InterPro"/>
</dbReference>
<evidence type="ECO:0000256" key="1">
    <source>
        <dbReference type="ARBA" id="ARBA00004239"/>
    </source>
</evidence>
<dbReference type="InterPro" id="IPR051955">
    <property type="entry name" value="PME_Inhibitor"/>
</dbReference>
<keyword evidence="9" id="KW-1185">Reference proteome</keyword>
<comment type="similarity">
    <text evidence="5">Belongs to the PMEI family.</text>
</comment>
<evidence type="ECO:0000256" key="3">
    <source>
        <dbReference type="ARBA" id="ARBA00022729"/>
    </source>
</evidence>
<keyword evidence="3 6" id="KW-0732">Signal</keyword>
<evidence type="ECO:0000256" key="6">
    <source>
        <dbReference type="SAM" id="SignalP"/>
    </source>
</evidence>
<dbReference type="PANTHER" id="PTHR31080">
    <property type="entry name" value="PECTINESTERASE INHIBITOR-LIKE"/>
    <property type="match status" value="1"/>
</dbReference>
<dbReference type="AlphaFoldDB" id="A0A7J7LVQ9"/>
<feature type="domain" description="Pectinesterase inhibitor" evidence="7">
    <location>
        <begin position="30"/>
        <end position="184"/>
    </location>
</feature>
<dbReference type="InterPro" id="IPR006501">
    <property type="entry name" value="Pectinesterase_inhib_dom"/>
</dbReference>
<evidence type="ECO:0000256" key="4">
    <source>
        <dbReference type="ARBA" id="ARBA00023157"/>
    </source>
</evidence>
<evidence type="ECO:0000256" key="2">
    <source>
        <dbReference type="ARBA" id="ARBA00022525"/>
    </source>
</evidence>
<sequence>MASPFYLLTLLALLFLSLSSETHYVTAKPGTPDLVRSSCIHASYPNLCLQTLSSFSNSSQTPNDIAKAAVTVSLYRARKVSDFLTRLADTNRNSKTRIQGALRDCVEQLSDSVDELSRTLSELKHLRSVTFRWQMSNAETWVSAALTNEDTCVDGFYNVEGKVKTDVKRKISNVAKVTSNALYLINRLDQTRGKFEVMD</sequence>
<dbReference type="PANTHER" id="PTHR31080:SF110">
    <property type="entry name" value="PECTINESTERASE INHIBITOR 3"/>
    <property type="match status" value="1"/>
</dbReference>
<dbReference type="InterPro" id="IPR035513">
    <property type="entry name" value="Invertase/methylesterase_inhib"/>
</dbReference>
<keyword evidence="2" id="KW-0964">Secreted</keyword>
<feature type="signal peptide" evidence="6">
    <location>
        <begin position="1"/>
        <end position="27"/>
    </location>
</feature>
<feature type="chain" id="PRO_5029849077" description="Pectinesterase inhibitor domain-containing protein" evidence="6">
    <location>
        <begin position="28"/>
        <end position="199"/>
    </location>
</feature>
<comment type="subcellular location">
    <subcellularLocation>
        <location evidence="1">Secreted</location>
        <location evidence="1">Extracellular space</location>
    </subcellularLocation>
</comment>
<keyword evidence="4" id="KW-1015">Disulfide bond</keyword>